<sequence>MLQMTVVTNVIINPFMIHQSHPDTSSLWSSPLCWDDSYHNGFLRAFVYFYMSKIFEFSKSYLLHQSVFFNFEFFLDISIC</sequence>
<dbReference type="AlphaFoldDB" id="A0A0B7BTK1"/>
<reference evidence="1" key="1">
    <citation type="submission" date="2014-12" db="EMBL/GenBank/DDBJ databases">
        <title>Insight into the proteome of Arion vulgaris.</title>
        <authorList>
            <person name="Aradska J."/>
            <person name="Bulat T."/>
            <person name="Smidak R."/>
            <person name="Sarate P."/>
            <person name="Gangsoo J."/>
            <person name="Sialana F."/>
            <person name="Bilban M."/>
            <person name="Lubec G."/>
        </authorList>
    </citation>
    <scope>NUCLEOTIDE SEQUENCE</scope>
    <source>
        <tissue evidence="1">Skin</tissue>
    </source>
</reference>
<feature type="non-terminal residue" evidence="1">
    <location>
        <position position="80"/>
    </location>
</feature>
<evidence type="ECO:0000313" key="1">
    <source>
        <dbReference type="EMBL" id="CEK96524.1"/>
    </source>
</evidence>
<dbReference type="EMBL" id="HACG01049659">
    <property type="protein sequence ID" value="CEK96524.1"/>
    <property type="molecule type" value="Transcribed_RNA"/>
</dbReference>
<name>A0A0B7BTK1_9EUPU</name>
<protein>
    <submittedName>
        <fullName evidence="1">Uncharacterized protein</fullName>
    </submittedName>
</protein>
<gene>
    <name evidence="1" type="primary">ORF212385</name>
</gene>
<organism evidence="1">
    <name type="scientific">Arion vulgaris</name>
    <dbReference type="NCBI Taxonomy" id="1028688"/>
    <lineage>
        <taxon>Eukaryota</taxon>
        <taxon>Metazoa</taxon>
        <taxon>Spiralia</taxon>
        <taxon>Lophotrochozoa</taxon>
        <taxon>Mollusca</taxon>
        <taxon>Gastropoda</taxon>
        <taxon>Heterobranchia</taxon>
        <taxon>Euthyneura</taxon>
        <taxon>Panpulmonata</taxon>
        <taxon>Eupulmonata</taxon>
        <taxon>Stylommatophora</taxon>
        <taxon>Helicina</taxon>
        <taxon>Arionoidea</taxon>
        <taxon>Arionidae</taxon>
        <taxon>Arion</taxon>
    </lineage>
</organism>
<accession>A0A0B7BTK1</accession>
<proteinExistence type="predicted"/>